<dbReference type="PANTHER" id="PTHR34190:SF3">
    <property type="entry name" value="MICROSPORE-SPECIFIC PROMOTER 2"/>
    <property type="match status" value="1"/>
</dbReference>
<evidence type="ECO:0000256" key="1">
    <source>
        <dbReference type="SAM" id="MobiDB-lite"/>
    </source>
</evidence>
<proteinExistence type="predicted"/>
<dbReference type="AlphaFoldDB" id="A0AAW1GV06"/>
<feature type="compositionally biased region" description="Low complexity" evidence="1">
    <location>
        <begin position="10"/>
        <end position="20"/>
    </location>
</feature>
<organism evidence="2 3">
    <name type="scientific">Saponaria officinalis</name>
    <name type="common">Common soapwort</name>
    <name type="synonym">Lychnis saponaria</name>
    <dbReference type="NCBI Taxonomy" id="3572"/>
    <lineage>
        <taxon>Eukaryota</taxon>
        <taxon>Viridiplantae</taxon>
        <taxon>Streptophyta</taxon>
        <taxon>Embryophyta</taxon>
        <taxon>Tracheophyta</taxon>
        <taxon>Spermatophyta</taxon>
        <taxon>Magnoliopsida</taxon>
        <taxon>eudicotyledons</taxon>
        <taxon>Gunneridae</taxon>
        <taxon>Pentapetalae</taxon>
        <taxon>Caryophyllales</taxon>
        <taxon>Caryophyllaceae</taxon>
        <taxon>Caryophylleae</taxon>
        <taxon>Saponaria</taxon>
    </lineage>
</organism>
<feature type="compositionally biased region" description="Low complexity" evidence="1">
    <location>
        <begin position="117"/>
        <end position="127"/>
    </location>
</feature>
<protein>
    <submittedName>
        <fullName evidence="2">Uncharacterized protein</fullName>
    </submittedName>
</protein>
<dbReference type="PANTHER" id="PTHR34190">
    <property type="entry name" value="EXPRESSED PROTEIN"/>
    <property type="match status" value="1"/>
</dbReference>
<feature type="region of interest" description="Disordered" evidence="1">
    <location>
        <begin position="1"/>
        <end position="20"/>
    </location>
</feature>
<feature type="region of interest" description="Disordered" evidence="1">
    <location>
        <begin position="102"/>
        <end position="141"/>
    </location>
</feature>
<accession>A0AAW1GV06</accession>
<sequence length="193" mass="21326">MNTNDEIDGSFTTSFSSNSSTSLVSTLDHRLHFMTKYMEQKRESSKWGSDGEVSMTQKDPMPLELAVEEVQSKGSLLDRIASLEARLVQLCLLIESKAASPSTSSEIQQTLPESRKPSSPYSLSRLRLSSRKAVKQTSQVSTDKIPVADLNQEDRKSMNNEGFTGKKIKNCTANKSAKREGTSGCLHFRLLGC</sequence>
<gene>
    <name evidence="2" type="ORF">RND81_13G014600</name>
</gene>
<reference evidence="2" key="1">
    <citation type="submission" date="2024-03" db="EMBL/GenBank/DDBJ databases">
        <title>WGS assembly of Saponaria officinalis var. Norfolk2.</title>
        <authorList>
            <person name="Jenkins J."/>
            <person name="Shu S."/>
            <person name="Grimwood J."/>
            <person name="Barry K."/>
            <person name="Goodstein D."/>
            <person name="Schmutz J."/>
            <person name="Leebens-Mack J."/>
            <person name="Osbourn A."/>
        </authorList>
    </citation>
    <scope>NUCLEOTIDE SEQUENCE [LARGE SCALE GENOMIC DNA]</scope>
    <source>
        <strain evidence="2">JIC</strain>
    </source>
</reference>
<evidence type="ECO:0000313" key="3">
    <source>
        <dbReference type="Proteomes" id="UP001443914"/>
    </source>
</evidence>
<comment type="caution">
    <text evidence="2">The sequence shown here is derived from an EMBL/GenBank/DDBJ whole genome shotgun (WGS) entry which is preliminary data.</text>
</comment>
<name>A0AAW1GV06_SAPOF</name>
<dbReference type="EMBL" id="JBDFQZ010000013">
    <property type="protein sequence ID" value="KAK9667838.1"/>
    <property type="molecule type" value="Genomic_DNA"/>
</dbReference>
<feature type="compositionally biased region" description="Polar residues" evidence="1">
    <location>
        <begin position="102"/>
        <end position="112"/>
    </location>
</feature>
<evidence type="ECO:0000313" key="2">
    <source>
        <dbReference type="EMBL" id="KAK9667838.1"/>
    </source>
</evidence>
<dbReference type="Proteomes" id="UP001443914">
    <property type="component" value="Unassembled WGS sequence"/>
</dbReference>
<keyword evidence="3" id="KW-1185">Reference proteome</keyword>